<evidence type="ECO:0000256" key="5">
    <source>
        <dbReference type="ARBA" id="ARBA00022989"/>
    </source>
</evidence>
<keyword evidence="2" id="KW-1003">Cell membrane</keyword>
<organism evidence="9 10">
    <name type="scientific">Frankia casuarinae (strain DSM 45818 / CECT 9043 / HFP020203 / CcI3)</name>
    <dbReference type="NCBI Taxonomy" id="106370"/>
    <lineage>
        <taxon>Bacteria</taxon>
        <taxon>Bacillati</taxon>
        <taxon>Actinomycetota</taxon>
        <taxon>Actinomycetes</taxon>
        <taxon>Frankiales</taxon>
        <taxon>Frankiaceae</taxon>
        <taxon>Frankia</taxon>
    </lineage>
</organism>
<keyword evidence="4 7" id="KW-0812">Transmembrane</keyword>
<dbReference type="STRING" id="106370.Francci3_1489"/>
<feature type="transmembrane region" description="Helical" evidence="7">
    <location>
        <begin position="26"/>
        <end position="42"/>
    </location>
</feature>
<evidence type="ECO:0000313" key="10">
    <source>
        <dbReference type="Proteomes" id="UP000001937"/>
    </source>
</evidence>
<feature type="transmembrane region" description="Helical" evidence="7">
    <location>
        <begin position="151"/>
        <end position="171"/>
    </location>
</feature>
<dbReference type="KEGG" id="fra:Francci3_1489"/>
<evidence type="ECO:0000256" key="2">
    <source>
        <dbReference type="ARBA" id="ARBA00022475"/>
    </source>
</evidence>
<accession>Q2JCX7</accession>
<gene>
    <name evidence="9" type="ordered locus">Francci3_1489</name>
</gene>
<evidence type="ECO:0000256" key="1">
    <source>
        <dbReference type="ARBA" id="ARBA00004141"/>
    </source>
</evidence>
<reference evidence="9 10" key="1">
    <citation type="journal article" date="2007" name="Genome Res.">
        <title>Genome characteristics of facultatively symbiotic Frankia sp. strains reflect host range and host plant biogeography.</title>
        <authorList>
            <person name="Normand P."/>
            <person name="Lapierre P."/>
            <person name="Tisa L.S."/>
            <person name="Gogarten J.P."/>
            <person name="Alloisio N."/>
            <person name="Bagnarol E."/>
            <person name="Bassi C.A."/>
            <person name="Berry A.M."/>
            <person name="Bickhart D.M."/>
            <person name="Choisne N."/>
            <person name="Couloux A."/>
            <person name="Cournoyer B."/>
            <person name="Cruveiller S."/>
            <person name="Daubin V."/>
            <person name="Demange N."/>
            <person name="Francino M.P."/>
            <person name="Goltsman E."/>
            <person name="Huang Y."/>
            <person name="Kopp O.R."/>
            <person name="Labarre L."/>
            <person name="Lapidus A."/>
            <person name="Lavire C."/>
            <person name="Marechal J."/>
            <person name="Martinez M."/>
            <person name="Mastronunzio J.E."/>
            <person name="Mullin B.C."/>
            <person name="Niemann J."/>
            <person name="Pujic P."/>
            <person name="Rawnsley T."/>
            <person name="Rouy Z."/>
            <person name="Schenowitz C."/>
            <person name="Sellstedt A."/>
            <person name="Tavares F."/>
            <person name="Tomkins J.P."/>
            <person name="Vallenet D."/>
            <person name="Valverde C."/>
            <person name="Wall L.G."/>
            <person name="Wang Y."/>
            <person name="Medigue C."/>
            <person name="Benson D.R."/>
        </authorList>
    </citation>
    <scope>NUCLEOTIDE SEQUENCE [LARGE SCALE GENOMIC DNA]</scope>
    <source>
        <strain evidence="10">DSM 45818 / CECT 9043 / CcI3</strain>
    </source>
</reference>
<dbReference type="PANTHER" id="PTHR43066:SF26">
    <property type="entry name" value="RHOMBOID PROTEASE GLPG"/>
    <property type="match status" value="1"/>
</dbReference>
<evidence type="ECO:0000256" key="4">
    <source>
        <dbReference type="ARBA" id="ARBA00022692"/>
    </source>
</evidence>
<dbReference type="PhylomeDB" id="Q2JCX7"/>
<dbReference type="Gene3D" id="1.20.1540.10">
    <property type="entry name" value="Rhomboid-like"/>
    <property type="match status" value="1"/>
</dbReference>
<keyword evidence="6 7" id="KW-0472">Membrane</keyword>
<dbReference type="SUPFAM" id="SSF144091">
    <property type="entry name" value="Rhomboid-like"/>
    <property type="match status" value="1"/>
</dbReference>
<proteinExistence type="predicted"/>
<sequence>MPRRIGQDVSVVIPIHDINPLRRRPVVTWLLIAANVVIFVFFEPVVSSVAGTETSAAQNICEQQRFFQEWGAIPWELVHNAQLTAANSGRIGVDAAGNPGCIVESPPSFDKIPVLSVLTSMFLHGSWLHLIGNMLFLGVFGNNIEDRMGRLLYPLFYLVCGYAAGYGFALLEGGSTNTLIGASGAVAGVLGAYLVLFPRARVIGLVSVLFFLPFWLPAWIVLGFWFALQYIYFTGFGVADGGTVAYGAHVVGFAVGALLVTPFISRLRAAGPGTPLRVPQHGWIRGTGNSSARHRRPY</sequence>
<dbReference type="PANTHER" id="PTHR43066">
    <property type="entry name" value="RHOMBOID-RELATED PROTEIN"/>
    <property type="match status" value="1"/>
</dbReference>
<dbReference type="EMBL" id="CP000249">
    <property type="protein sequence ID" value="ABD10865.1"/>
    <property type="molecule type" value="Genomic_DNA"/>
</dbReference>
<evidence type="ECO:0000259" key="8">
    <source>
        <dbReference type="Pfam" id="PF01694"/>
    </source>
</evidence>
<feature type="transmembrane region" description="Helical" evidence="7">
    <location>
        <begin position="208"/>
        <end position="232"/>
    </location>
</feature>
<dbReference type="GO" id="GO:0016020">
    <property type="term" value="C:membrane"/>
    <property type="evidence" value="ECO:0007669"/>
    <property type="project" value="UniProtKB-SubCell"/>
</dbReference>
<keyword evidence="10" id="KW-1185">Reference proteome</keyword>
<dbReference type="InterPro" id="IPR035952">
    <property type="entry name" value="Rhomboid-like_sf"/>
</dbReference>
<comment type="subcellular location">
    <subcellularLocation>
        <location evidence="1">Membrane</location>
        <topology evidence="1">Multi-pass membrane protein</topology>
    </subcellularLocation>
</comment>
<evidence type="ECO:0000256" key="3">
    <source>
        <dbReference type="ARBA" id="ARBA00022519"/>
    </source>
</evidence>
<dbReference type="Proteomes" id="UP000001937">
    <property type="component" value="Chromosome"/>
</dbReference>
<evidence type="ECO:0000256" key="6">
    <source>
        <dbReference type="ARBA" id="ARBA00023136"/>
    </source>
</evidence>
<name>Q2JCX7_FRACC</name>
<feature type="transmembrane region" description="Helical" evidence="7">
    <location>
        <begin position="114"/>
        <end position="139"/>
    </location>
</feature>
<dbReference type="HOGENOM" id="CLU_055068_5_1_11"/>
<protein>
    <submittedName>
        <fullName evidence="9">Rhomboid-like protein</fullName>
    </submittedName>
</protein>
<dbReference type="GO" id="GO:0004252">
    <property type="term" value="F:serine-type endopeptidase activity"/>
    <property type="evidence" value="ECO:0007669"/>
    <property type="project" value="InterPro"/>
</dbReference>
<keyword evidence="3" id="KW-0997">Cell inner membrane</keyword>
<feature type="transmembrane region" description="Helical" evidence="7">
    <location>
        <begin position="177"/>
        <end position="196"/>
    </location>
</feature>
<evidence type="ECO:0000256" key="7">
    <source>
        <dbReference type="SAM" id="Phobius"/>
    </source>
</evidence>
<dbReference type="Pfam" id="PF01694">
    <property type="entry name" value="Rhomboid"/>
    <property type="match status" value="1"/>
</dbReference>
<dbReference type="eggNOG" id="COG0705">
    <property type="taxonomic scope" value="Bacteria"/>
</dbReference>
<feature type="transmembrane region" description="Helical" evidence="7">
    <location>
        <begin position="244"/>
        <end position="264"/>
    </location>
</feature>
<keyword evidence="5 7" id="KW-1133">Transmembrane helix</keyword>
<evidence type="ECO:0000313" key="9">
    <source>
        <dbReference type="EMBL" id="ABD10865.1"/>
    </source>
</evidence>
<dbReference type="MEROPS" id="S54.027"/>
<feature type="domain" description="Peptidase S54 rhomboid" evidence="8">
    <location>
        <begin position="116"/>
        <end position="263"/>
    </location>
</feature>
<dbReference type="AlphaFoldDB" id="Q2JCX7"/>
<dbReference type="InterPro" id="IPR022764">
    <property type="entry name" value="Peptidase_S54_rhomboid_dom"/>
</dbReference>